<feature type="transmembrane region" description="Helical" evidence="1">
    <location>
        <begin position="77"/>
        <end position="97"/>
    </location>
</feature>
<dbReference type="AlphaFoldDB" id="A0A494Z3M1"/>
<evidence type="ECO:0000313" key="3">
    <source>
        <dbReference type="EMBL" id="RKQ17118.1"/>
    </source>
</evidence>
<dbReference type="EMBL" id="RBZO01000006">
    <property type="protein sequence ID" value="RKQ17118.1"/>
    <property type="molecule type" value="Genomic_DNA"/>
</dbReference>
<evidence type="ECO:0000259" key="2">
    <source>
        <dbReference type="Pfam" id="PF13239"/>
    </source>
</evidence>
<feature type="transmembrane region" description="Helical" evidence="1">
    <location>
        <begin position="42"/>
        <end position="65"/>
    </location>
</feature>
<dbReference type="Pfam" id="PF13239">
    <property type="entry name" value="2TM"/>
    <property type="match status" value="1"/>
</dbReference>
<keyword evidence="3" id="KW-0808">Transferase</keyword>
<dbReference type="RefSeq" id="WP_121129444.1">
    <property type="nucleotide sequence ID" value="NZ_RBZO01000006.1"/>
</dbReference>
<proteinExistence type="predicted"/>
<evidence type="ECO:0000313" key="4">
    <source>
        <dbReference type="Proteomes" id="UP000281813"/>
    </source>
</evidence>
<protein>
    <submittedName>
        <fullName evidence="3">Histidine kinase</fullName>
    </submittedName>
</protein>
<dbReference type="OrthoDB" id="8965954at2"/>
<dbReference type="Proteomes" id="UP000281813">
    <property type="component" value="Unassembled WGS sequence"/>
</dbReference>
<keyword evidence="1" id="KW-0472">Membrane</keyword>
<dbReference type="GO" id="GO:0016301">
    <property type="term" value="F:kinase activity"/>
    <property type="evidence" value="ECO:0007669"/>
    <property type="project" value="UniProtKB-KW"/>
</dbReference>
<feature type="domain" description="2TM" evidence="2">
    <location>
        <begin position="32"/>
        <end position="111"/>
    </location>
</feature>
<gene>
    <name evidence="3" type="ORF">D8M05_05460</name>
</gene>
<comment type="caution">
    <text evidence="3">The sequence shown here is derived from an EMBL/GenBank/DDBJ whole genome shotgun (WGS) entry which is preliminary data.</text>
</comment>
<sequence>MVVGLYNESFSYEYFCQSRKGVKKIEDERYLKAKKKVENLKAFYIHLIVYVLVNTMFVVINVLTYKYAEHWWFFYPLMGWGIGLISHGLSVSSFGLFGANWEEKKIQEYMDKDKRNL</sequence>
<keyword evidence="3" id="KW-0418">Kinase</keyword>
<organism evidence="3 4">
    <name type="scientific">Oceanobacillus bengalensis</name>
    <dbReference type="NCBI Taxonomy" id="1435466"/>
    <lineage>
        <taxon>Bacteria</taxon>
        <taxon>Bacillati</taxon>
        <taxon>Bacillota</taxon>
        <taxon>Bacilli</taxon>
        <taxon>Bacillales</taxon>
        <taxon>Bacillaceae</taxon>
        <taxon>Oceanobacillus</taxon>
    </lineage>
</organism>
<evidence type="ECO:0000256" key="1">
    <source>
        <dbReference type="SAM" id="Phobius"/>
    </source>
</evidence>
<dbReference type="InterPro" id="IPR025698">
    <property type="entry name" value="2TM_dom"/>
</dbReference>
<keyword evidence="1" id="KW-1133">Transmembrane helix</keyword>
<keyword evidence="4" id="KW-1185">Reference proteome</keyword>
<keyword evidence="1" id="KW-0812">Transmembrane</keyword>
<name>A0A494Z3M1_9BACI</name>
<reference evidence="3 4" key="1">
    <citation type="journal article" date="2015" name="Antonie Van Leeuwenhoek">
        <title>Oceanobacillus bengalensis sp. nov., a bacterium isolated from seawater of the Bay of Bengal.</title>
        <authorList>
            <person name="Yongchang O."/>
            <person name="Xiang W."/>
            <person name="Wang G."/>
        </authorList>
    </citation>
    <scope>NUCLEOTIDE SEQUENCE [LARGE SCALE GENOMIC DNA]</scope>
    <source>
        <strain evidence="3 4">MCCC 1K00260</strain>
    </source>
</reference>
<accession>A0A494Z3M1</accession>